<dbReference type="RefSeq" id="WP_184928580.1">
    <property type="nucleotide sequence ID" value="NZ_JACHMO010000001.1"/>
</dbReference>
<protein>
    <submittedName>
        <fullName evidence="3">Uncharacterized protein YhhL (DUF1145 family)</fullName>
    </submittedName>
</protein>
<feature type="compositionally biased region" description="Low complexity" evidence="1">
    <location>
        <begin position="291"/>
        <end position="303"/>
    </location>
</feature>
<gene>
    <name evidence="3" type="ORF">F4560_008478</name>
</gene>
<evidence type="ECO:0000313" key="3">
    <source>
        <dbReference type="EMBL" id="MBB5808710.1"/>
    </source>
</evidence>
<organism evidence="3 4">
    <name type="scientific">Saccharothrix ecbatanensis</name>
    <dbReference type="NCBI Taxonomy" id="1105145"/>
    <lineage>
        <taxon>Bacteria</taxon>
        <taxon>Bacillati</taxon>
        <taxon>Actinomycetota</taxon>
        <taxon>Actinomycetes</taxon>
        <taxon>Pseudonocardiales</taxon>
        <taxon>Pseudonocardiaceae</taxon>
        <taxon>Saccharothrix</taxon>
    </lineage>
</organism>
<keyword evidence="2" id="KW-0472">Membrane</keyword>
<reference evidence="3 4" key="1">
    <citation type="submission" date="2020-08" db="EMBL/GenBank/DDBJ databases">
        <title>Sequencing the genomes of 1000 actinobacteria strains.</title>
        <authorList>
            <person name="Klenk H.-P."/>
        </authorList>
    </citation>
    <scope>NUCLEOTIDE SEQUENCE [LARGE SCALE GENOMIC DNA]</scope>
    <source>
        <strain evidence="3 4">DSM 45486</strain>
    </source>
</reference>
<feature type="transmembrane region" description="Helical" evidence="2">
    <location>
        <begin position="147"/>
        <end position="166"/>
    </location>
</feature>
<keyword evidence="2" id="KW-0812">Transmembrane</keyword>
<dbReference type="AlphaFoldDB" id="A0A7W9HUF9"/>
<evidence type="ECO:0000256" key="1">
    <source>
        <dbReference type="SAM" id="MobiDB-lite"/>
    </source>
</evidence>
<dbReference type="Proteomes" id="UP000552097">
    <property type="component" value="Unassembled WGS sequence"/>
</dbReference>
<evidence type="ECO:0000256" key="2">
    <source>
        <dbReference type="SAM" id="Phobius"/>
    </source>
</evidence>
<feature type="transmembrane region" description="Helical" evidence="2">
    <location>
        <begin position="46"/>
        <end position="66"/>
    </location>
</feature>
<keyword evidence="4" id="KW-1185">Reference proteome</keyword>
<evidence type="ECO:0000313" key="4">
    <source>
        <dbReference type="Proteomes" id="UP000552097"/>
    </source>
</evidence>
<keyword evidence="2" id="KW-1133">Transmembrane helix</keyword>
<feature type="transmembrane region" description="Helical" evidence="2">
    <location>
        <begin position="265"/>
        <end position="286"/>
    </location>
</feature>
<feature type="transmembrane region" description="Helical" evidence="2">
    <location>
        <begin position="208"/>
        <end position="227"/>
    </location>
</feature>
<comment type="caution">
    <text evidence="3">The sequence shown here is derived from an EMBL/GenBank/DDBJ whole genome shotgun (WGS) entry which is preliminary data.</text>
</comment>
<sequence length="311" mass="33327">MIRFLRPHPPLMLFSLLMLTLIPVSLAGLIIDDRIVAGSPIWFKPFKFAVSFALYGVTLAWMLTLTTRLRRTGWWAGTVLAVASAAEMAIVVGQVIRGRASHFNVATPFDQLLWRAMAVTIAVVWVMHALIAVTLLFTRFAERATGLAIRLGTGITLVGLALGFMMTTPAPGQNSSGGIMGAHSVGVPDGGPQMPVTGWSTTGGDLRIPHFIGIHALQLLPLAAMLFRRRATPQLIWGLAIGYAGLMALLTWQALRGQPLLRPDLLTALGALAVLTWTAAVVARALRATPGTTAGTTKTTETTETTEEMRA</sequence>
<feature type="transmembrane region" description="Helical" evidence="2">
    <location>
        <begin position="116"/>
        <end position="138"/>
    </location>
</feature>
<feature type="transmembrane region" description="Helical" evidence="2">
    <location>
        <begin position="234"/>
        <end position="253"/>
    </location>
</feature>
<accession>A0A7W9HUF9</accession>
<name>A0A7W9HUF9_9PSEU</name>
<feature type="region of interest" description="Disordered" evidence="1">
    <location>
        <begin position="291"/>
        <end position="311"/>
    </location>
</feature>
<feature type="transmembrane region" description="Helical" evidence="2">
    <location>
        <begin position="73"/>
        <end position="96"/>
    </location>
</feature>
<dbReference type="EMBL" id="JACHMO010000001">
    <property type="protein sequence ID" value="MBB5808710.1"/>
    <property type="molecule type" value="Genomic_DNA"/>
</dbReference>
<proteinExistence type="predicted"/>